<accession>A0A844FYD5</accession>
<dbReference type="RefSeq" id="WP_154416731.1">
    <property type="nucleotide sequence ID" value="NZ_VUNS01000001.1"/>
</dbReference>
<protein>
    <recommendedName>
        <fullName evidence="3">DNA-directed RNA polymerase</fullName>
    </recommendedName>
</protein>
<evidence type="ECO:0000313" key="2">
    <source>
        <dbReference type="Proteomes" id="UP000435649"/>
    </source>
</evidence>
<evidence type="ECO:0000313" key="1">
    <source>
        <dbReference type="EMBL" id="MST95665.1"/>
    </source>
</evidence>
<gene>
    <name evidence="1" type="ORF">FYJ85_01205</name>
</gene>
<reference evidence="1 2" key="1">
    <citation type="submission" date="2019-08" db="EMBL/GenBank/DDBJ databases">
        <title>In-depth cultivation of the pig gut microbiome towards novel bacterial diversity and tailored functional studies.</title>
        <authorList>
            <person name="Wylensek D."/>
            <person name="Hitch T.C.A."/>
            <person name="Clavel T."/>
        </authorList>
    </citation>
    <scope>NUCLEOTIDE SEQUENCE [LARGE SCALE GENOMIC DNA]</scope>
    <source>
        <strain evidence="1 2">BBE-744-WT-12</strain>
    </source>
</reference>
<keyword evidence="2" id="KW-1185">Reference proteome</keyword>
<dbReference type="Proteomes" id="UP000435649">
    <property type="component" value="Unassembled WGS sequence"/>
</dbReference>
<organism evidence="1 2">
    <name type="scientific">Victivallis lenta</name>
    <dbReference type="NCBI Taxonomy" id="2606640"/>
    <lineage>
        <taxon>Bacteria</taxon>
        <taxon>Pseudomonadati</taxon>
        <taxon>Lentisphaerota</taxon>
        <taxon>Lentisphaeria</taxon>
        <taxon>Victivallales</taxon>
        <taxon>Victivallaceae</taxon>
        <taxon>Victivallis</taxon>
    </lineage>
</organism>
<dbReference type="EMBL" id="VUNS01000001">
    <property type="protein sequence ID" value="MST95665.1"/>
    <property type="molecule type" value="Genomic_DNA"/>
</dbReference>
<sequence length="461" mass="53636">MMTLSYNDRFEYFCWFDDSNRFDVDLTVHNPEVEKMIEHLLPNLPISSKAQAKTYEQAVEYLFMIIANVGKAFLQENCVAIPRSNSFLNGETAISKRKLSKRTFLLILNFLRDSGYICEHMGHFDRNEQCGQTSRYWATKILQYHFRTLKPSDFRVLKTIKSVILHDNQGNEIDFSENKISKFFSEKIIFINELYKSNTFKYINKYEHKLINPYNIYNNPNDIPYINNKSYPLLGTNDNLYPRISAIFSRSSFSCGGRLYSIPQKGIGWQGLSQEQRKTITINEEATVELDFKGLHVSMLYAIMGVQIKEDPYSGLSAELRPLYKTLMLRLLNAKSVCYTIRSMSDTVYTLKHKVLLSPRDLKLLDCIHEYKPKWSILISELMERHRVIQRYFGSDCGIFLQRLDGEMMLHILSVLAQEGIPALPVHDSVIVPRHTQNRAAEVMQSVYCRYMGFDCIVEAK</sequence>
<proteinExistence type="predicted"/>
<comment type="caution">
    <text evidence="1">The sequence shown here is derived from an EMBL/GenBank/DDBJ whole genome shotgun (WGS) entry which is preliminary data.</text>
</comment>
<dbReference type="AlphaFoldDB" id="A0A844FYD5"/>
<evidence type="ECO:0008006" key="3">
    <source>
        <dbReference type="Google" id="ProtNLM"/>
    </source>
</evidence>
<name>A0A844FYD5_9BACT</name>